<dbReference type="OrthoDB" id="10272964at2759"/>
<evidence type="ECO:0000313" key="2">
    <source>
        <dbReference type="Proteomes" id="UP000716291"/>
    </source>
</evidence>
<evidence type="ECO:0000313" key="1">
    <source>
        <dbReference type="EMBL" id="KAG1310396.1"/>
    </source>
</evidence>
<name>A0A9P7BTA3_RHIOR</name>
<accession>A0A9P7BTA3</accession>
<reference evidence="1" key="1">
    <citation type="journal article" date="2020" name="Microb. Genom.">
        <title>Genetic diversity of clinical and environmental Mucorales isolates obtained from an investigation of mucormycosis cases among solid organ transplant recipients.</title>
        <authorList>
            <person name="Nguyen M.H."/>
            <person name="Kaul D."/>
            <person name="Muto C."/>
            <person name="Cheng S.J."/>
            <person name="Richter R.A."/>
            <person name="Bruno V.M."/>
            <person name="Liu G."/>
            <person name="Beyhan S."/>
            <person name="Sundermann A.J."/>
            <person name="Mounaud S."/>
            <person name="Pasculle A.W."/>
            <person name="Nierman W.C."/>
            <person name="Driscoll E."/>
            <person name="Cumbie R."/>
            <person name="Clancy C.J."/>
            <person name="Dupont C.L."/>
        </authorList>
    </citation>
    <scope>NUCLEOTIDE SEQUENCE</scope>
    <source>
        <strain evidence="1">GL11</strain>
    </source>
</reference>
<sequence length="101" mass="11695">MGVSTTAKQIFPFVQHRDGVKQHEEHPDNFFESDKKKGRRCVLTEEHRNSVVDSVDANPSIVVVEVTEHLMQQTNDSKVTRNTVYSLMRNQHSVSLRQTRF</sequence>
<gene>
    <name evidence="1" type="ORF">G6F64_004590</name>
</gene>
<dbReference type="Proteomes" id="UP000716291">
    <property type="component" value="Unassembled WGS sequence"/>
</dbReference>
<dbReference type="AlphaFoldDB" id="A0A9P7BTA3"/>
<keyword evidence="2" id="KW-1185">Reference proteome</keyword>
<organism evidence="1 2">
    <name type="scientific">Rhizopus oryzae</name>
    <name type="common">Mucormycosis agent</name>
    <name type="synonym">Rhizopus arrhizus var. delemar</name>
    <dbReference type="NCBI Taxonomy" id="64495"/>
    <lineage>
        <taxon>Eukaryota</taxon>
        <taxon>Fungi</taxon>
        <taxon>Fungi incertae sedis</taxon>
        <taxon>Mucoromycota</taxon>
        <taxon>Mucoromycotina</taxon>
        <taxon>Mucoromycetes</taxon>
        <taxon>Mucorales</taxon>
        <taxon>Mucorineae</taxon>
        <taxon>Rhizopodaceae</taxon>
        <taxon>Rhizopus</taxon>
    </lineage>
</organism>
<comment type="caution">
    <text evidence="1">The sequence shown here is derived from an EMBL/GenBank/DDBJ whole genome shotgun (WGS) entry which is preliminary data.</text>
</comment>
<proteinExistence type="predicted"/>
<dbReference type="EMBL" id="JAANQT010000513">
    <property type="protein sequence ID" value="KAG1310396.1"/>
    <property type="molecule type" value="Genomic_DNA"/>
</dbReference>
<protein>
    <submittedName>
        <fullName evidence="1">Uncharacterized protein</fullName>
    </submittedName>
</protein>